<dbReference type="GO" id="GO:0008168">
    <property type="term" value="F:methyltransferase activity"/>
    <property type="evidence" value="ECO:0007669"/>
    <property type="project" value="UniProtKB-KW"/>
</dbReference>
<dbReference type="PANTHER" id="PTHR12350">
    <property type="entry name" value="HISTONE-LYSINE N-METHYLTRANSFERASE-RELATED"/>
    <property type="match status" value="1"/>
</dbReference>
<feature type="domain" description="Post-SET" evidence="4">
    <location>
        <begin position="124"/>
        <end position="140"/>
    </location>
</feature>
<dbReference type="OrthoDB" id="5984008at2759"/>
<proteinExistence type="predicted"/>
<reference evidence="5" key="1">
    <citation type="journal article" date="2021" name="IMA Fungus">
        <title>Genomic characterization of three marine fungi, including Emericellopsis atlantica sp. nov. with signatures of a generalist lifestyle and marine biomass degradation.</title>
        <authorList>
            <person name="Hagestad O.C."/>
            <person name="Hou L."/>
            <person name="Andersen J.H."/>
            <person name="Hansen E.H."/>
            <person name="Altermark B."/>
            <person name="Li C."/>
            <person name="Kuhnert E."/>
            <person name="Cox R.J."/>
            <person name="Crous P.W."/>
            <person name="Spatafora J.W."/>
            <person name="Lail K."/>
            <person name="Amirebrahimi M."/>
            <person name="Lipzen A."/>
            <person name="Pangilinan J."/>
            <person name="Andreopoulos W."/>
            <person name="Hayes R.D."/>
            <person name="Ng V."/>
            <person name="Grigoriev I.V."/>
            <person name="Jackson S.A."/>
            <person name="Sutton T.D.S."/>
            <person name="Dobson A.D.W."/>
            <person name="Rama T."/>
        </authorList>
    </citation>
    <scope>NUCLEOTIDE SEQUENCE</scope>
    <source>
        <strain evidence="5">TRa018bII</strain>
    </source>
</reference>
<sequence>MAPLTPDWEQPSHPTIQKVIYGTNASQEFTSKSLSTIDLPPFALYAKISFPPCTFAPIATYATVQCEKEKHLNLNSDLVYINHSCEPSVIFEMSTLSILAGPSGLKAGQELSFFYPSTEWNMAQGFDCLCGTQSCKGFISGAKDMKDAQLAGIYLNGHIRELIEERDAQKNGSANGRIKNGKKEDIVGDEVDKALNASIKQAELSLSLGKWALETYRSQQAIASVKNGVGSRELSGEMGGDTVLPTASYESLDEA</sequence>
<evidence type="ECO:0000256" key="2">
    <source>
        <dbReference type="ARBA" id="ARBA00022679"/>
    </source>
</evidence>
<protein>
    <recommendedName>
        <fullName evidence="4">Post-SET domain-containing protein</fullName>
    </recommendedName>
</protein>
<evidence type="ECO:0000259" key="4">
    <source>
        <dbReference type="PROSITE" id="PS50868"/>
    </source>
</evidence>
<accession>A0A9P7YHA1</accession>
<evidence type="ECO:0000256" key="1">
    <source>
        <dbReference type="ARBA" id="ARBA00022603"/>
    </source>
</evidence>
<dbReference type="Proteomes" id="UP000824998">
    <property type="component" value="Unassembled WGS sequence"/>
</dbReference>
<dbReference type="AlphaFoldDB" id="A0A9P7YHA1"/>
<dbReference type="PANTHER" id="PTHR12350:SF19">
    <property type="entry name" value="SET DOMAIN-CONTAINING PROTEIN"/>
    <property type="match status" value="1"/>
</dbReference>
<gene>
    <name evidence="5" type="ORF">BJ875DRAFT_441784</name>
</gene>
<dbReference type="EMBL" id="MU251482">
    <property type="protein sequence ID" value="KAG9233888.1"/>
    <property type="molecule type" value="Genomic_DNA"/>
</dbReference>
<name>A0A9P7YHA1_9HELO</name>
<dbReference type="SUPFAM" id="SSF82199">
    <property type="entry name" value="SET domain"/>
    <property type="match status" value="1"/>
</dbReference>
<evidence type="ECO:0000313" key="6">
    <source>
        <dbReference type="Proteomes" id="UP000824998"/>
    </source>
</evidence>
<dbReference type="InterPro" id="IPR053201">
    <property type="entry name" value="Flavunoidine_N-MTase"/>
</dbReference>
<evidence type="ECO:0000313" key="5">
    <source>
        <dbReference type="EMBL" id="KAG9233888.1"/>
    </source>
</evidence>
<dbReference type="InterPro" id="IPR003616">
    <property type="entry name" value="Post-SET_dom"/>
</dbReference>
<dbReference type="InterPro" id="IPR046341">
    <property type="entry name" value="SET_dom_sf"/>
</dbReference>
<evidence type="ECO:0000256" key="3">
    <source>
        <dbReference type="SAM" id="MobiDB-lite"/>
    </source>
</evidence>
<organism evidence="5 6">
    <name type="scientific">Amylocarpus encephaloides</name>
    <dbReference type="NCBI Taxonomy" id="45428"/>
    <lineage>
        <taxon>Eukaryota</taxon>
        <taxon>Fungi</taxon>
        <taxon>Dikarya</taxon>
        <taxon>Ascomycota</taxon>
        <taxon>Pezizomycotina</taxon>
        <taxon>Leotiomycetes</taxon>
        <taxon>Helotiales</taxon>
        <taxon>Helotiales incertae sedis</taxon>
        <taxon>Amylocarpus</taxon>
    </lineage>
</organism>
<dbReference type="GO" id="GO:0032259">
    <property type="term" value="P:methylation"/>
    <property type="evidence" value="ECO:0007669"/>
    <property type="project" value="UniProtKB-KW"/>
</dbReference>
<keyword evidence="1" id="KW-0489">Methyltransferase</keyword>
<keyword evidence="2" id="KW-0808">Transferase</keyword>
<comment type="caution">
    <text evidence="5">The sequence shown here is derived from an EMBL/GenBank/DDBJ whole genome shotgun (WGS) entry which is preliminary data.</text>
</comment>
<dbReference type="PROSITE" id="PS50868">
    <property type="entry name" value="POST_SET"/>
    <property type="match status" value="1"/>
</dbReference>
<keyword evidence="6" id="KW-1185">Reference proteome</keyword>
<feature type="region of interest" description="Disordered" evidence="3">
    <location>
        <begin position="233"/>
        <end position="255"/>
    </location>
</feature>
<dbReference type="Gene3D" id="2.170.270.10">
    <property type="entry name" value="SET domain"/>
    <property type="match status" value="1"/>
</dbReference>